<evidence type="ECO:0000256" key="1">
    <source>
        <dbReference type="SAM" id="MobiDB-lite"/>
    </source>
</evidence>
<feature type="region of interest" description="Disordered" evidence="1">
    <location>
        <begin position="284"/>
        <end position="345"/>
    </location>
</feature>
<dbReference type="EMBL" id="BJHV01000001">
    <property type="protein sequence ID" value="GDY39605.1"/>
    <property type="molecule type" value="Genomic_DNA"/>
</dbReference>
<dbReference type="RefSeq" id="WP_228052467.1">
    <property type="nucleotide sequence ID" value="NZ_BJHV01000001.1"/>
</dbReference>
<evidence type="ECO:0000313" key="3">
    <source>
        <dbReference type="EMBL" id="GDY39605.1"/>
    </source>
</evidence>
<accession>A0A4D4JSE4</accession>
<comment type="caution">
    <text evidence="3">The sequence shown here is derived from an EMBL/GenBank/DDBJ whole genome shotgun (WGS) entry which is preliminary data.</text>
</comment>
<proteinExistence type="predicted"/>
<dbReference type="AlphaFoldDB" id="A0A4D4JSE4"/>
<reference evidence="3 4" key="1">
    <citation type="journal article" date="2020" name="Int. J. Syst. Evol. Microbiol.">
        <title>Reclassification of Streptomyces castelarensis and Streptomyces sporoclivatus as later heterotypic synonyms of Streptomyces antimycoticus.</title>
        <authorList>
            <person name="Komaki H."/>
            <person name="Tamura T."/>
        </authorList>
    </citation>
    <scope>NUCLEOTIDE SEQUENCE [LARGE SCALE GENOMIC DNA]</scope>
    <source>
        <strain evidence="3 4">NBRC 12839</strain>
    </source>
</reference>
<dbReference type="Gene3D" id="3.40.630.30">
    <property type="match status" value="1"/>
</dbReference>
<feature type="domain" description="BioF2-like acetyltransferase" evidence="2">
    <location>
        <begin position="160"/>
        <end position="271"/>
    </location>
</feature>
<evidence type="ECO:0000313" key="4">
    <source>
        <dbReference type="Proteomes" id="UP000299290"/>
    </source>
</evidence>
<dbReference type="SUPFAM" id="SSF55729">
    <property type="entry name" value="Acyl-CoA N-acyltransferases (Nat)"/>
    <property type="match status" value="1"/>
</dbReference>
<dbReference type="InterPro" id="IPR038740">
    <property type="entry name" value="BioF2-like_GNAT_dom"/>
</dbReference>
<keyword evidence="4" id="KW-1185">Reference proteome</keyword>
<gene>
    <name evidence="3" type="ORF">SANT12839_004870</name>
</gene>
<organism evidence="3 4">
    <name type="scientific">Streptomyces antimycoticus</name>
    <dbReference type="NCBI Taxonomy" id="68175"/>
    <lineage>
        <taxon>Bacteria</taxon>
        <taxon>Bacillati</taxon>
        <taxon>Actinomycetota</taxon>
        <taxon>Actinomycetes</taxon>
        <taxon>Kitasatosporales</taxon>
        <taxon>Streptomycetaceae</taxon>
        <taxon>Streptomyces</taxon>
        <taxon>Streptomyces violaceusniger group</taxon>
    </lineage>
</organism>
<dbReference type="InterPro" id="IPR016181">
    <property type="entry name" value="Acyl_CoA_acyltransferase"/>
</dbReference>
<feature type="compositionally biased region" description="Low complexity" evidence="1">
    <location>
        <begin position="311"/>
        <end position="333"/>
    </location>
</feature>
<evidence type="ECO:0000259" key="2">
    <source>
        <dbReference type="Pfam" id="PF13480"/>
    </source>
</evidence>
<protein>
    <recommendedName>
        <fullName evidence="2">BioF2-like acetyltransferase domain-containing protein</fullName>
    </recommendedName>
</protein>
<name>A0A4D4JSE4_9ACTN</name>
<dbReference type="Pfam" id="PF13480">
    <property type="entry name" value="Acetyltransf_6"/>
    <property type="match status" value="1"/>
</dbReference>
<sequence length="379" mass="41577">MRRSADIDALQQVLSAALGSREPVCSLARLGRDADAFAALDPAVLERPTLVGGGSPYHPTSPVPAPHTLDELARRADELNVAQILVPNVRRSDDTGALRAAGLVPLATQSECVVRLPGEVDEVLRARVGAGRLHDLRRHHHAVSCDITWERIPLTELDGNPWAKDAFVELHRRRTERHGGQQNLYNADALDALAHGALADRTEMLVRRSEKTVVQAGLITTSHNGRGLYYLTQATDHDDPAARNNLHVATLYELYCHARRSGLEWVHLGRGTPIACARSEPICSSPSTTGCGPPASPPRLPRERNRRCRSSRLPPSRAYRSRARPASARCRGSTRSTCPATPVRSWAPRPSIPTSIWQSWPTPTSVRSRRCPAMTVSMR</sequence>
<dbReference type="Proteomes" id="UP000299290">
    <property type="component" value="Unassembled WGS sequence"/>
</dbReference>